<feature type="transmembrane region" description="Helical" evidence="2">
    <location>
        <begin position="504"/>
        <end position="522"/>
    </location>
</feature>
<dbReference type="OrthoDB" id="45365at2759"/>
<organism evidence="5 6">
    <name type="scientific">Smittium megazygosporum</name>
    <dbReference type="NCBI Taxonomy" id="133381"/>
    <lineage>
        <taxon>Eukaryota</taxon>
        <taxon>Fungi</taxon>
        <taxon>Fungi incertae sedis</taxon>
        <taxon>Zoopagomycota</taxon>
        <taxon>Kickxellomycotina</taxon>
        <taxon>Harpellomycetes</taxon>
        <taxon>Harpellales</taxon>
        <taxon>Legeriomycetaceae</taxon>
        <taxon>Smittium</taxon>
    </lineage>
</organism>
<dbReference type="InterPro" id="IPR029052">
    <property type="entry name" value="Metallo-depent_PP-like"/>
</dbReference>
<evidence type="ECO:0000313" key="5">
    <source>
        <dbReference type="EMBL" id="PVV05206.1"/>
    </source>
</evidence>
<dbReference type="SUPFAM" id="SSF56300">
    <property type="entry name" value="Metallo-dependent phosphatases"/>
    <property type="match status" value="1"/>
</dbReference>
<evidence type="ECO:0000259" key="4">
    <source>
        <dbReference type="Pfam" id="PF24384"/>
    </source>
</evidence>
<feature type="region of interest" description="Disordered" evidence="1">
    <location>
        <begin position="824"/>
        <end position="883"/>
    </location>
</feature>
<accession>A0A2T9ZKR2</accession>
<dbReference type="AlphaFoldDB" id="A0A2T9ZKR2"/>
<dbReference type="Pfam" id="PF00149">
    <property type="entry name" value="Metallophos"/>
    <property type="match status" value="1"/>
</dbReference>
<feature type="domain" description="Calcineurin-like phosphoesterase" evidence="3">
    <location>
        <begin position="76"/>
        <end position="285"/>
    </location>
</feature>
<dbReference type="InterPro" id="IPR004843">
    <property type="entry name" value="Calcineurin-like_PHP"/>
</dbReference>
<feature type="compositionally biased region" description="Polar residues" evidence="1">
    <location>
        <begin position="824"/>
        <end position="867"/>
    </location>
</feature>
<dbReference type="PANTHER" id="PTHR14795">
    <property type="entry name" value="HELICASE RELATED"/>
    <property type="match status" value="1"/>
</dbReference>
<dbReference type="Proteomes" id="UP000245609">
    <property type="component" value="Unassembled WGS sequence"/>
</dbReference>
<feature type="transmembrane region" description="Helical" evidence="2">
    <location>
        <begin position="710"/>
        <end position="730"/>
    </location>
</feature>
<dbReference type="InterPro" id="IPR013783">
    <property type="entry name" value="Ig-like_fold"/>
</dbReference>
<reference evidence="5 6" key="1">
    <citation type="journal article" date="2018" name="MBio">
        <title>Comparative Genomics Reveals the Core Gene Toolbox for the Fungus-Insect Symbiosis.</title>
        <authorList>
            <person name="Wang Y."/>
            <person name="Stata M."/>
            <person name="Wang W."/>
            <person name="Stajich J.E."/>
            <person name="White M.M."/>
            <person name="Moncalvo J.M."/>
        </authorList>
    </citation>
    <scope>NUCLEOTIDE SEQUENCE [LARGE SCALE GENOMIC DNA]</scope>
    <source>
        <strain evidence="5 6">SC-DP-2</strain>
    </source>
</reference>
<dbReference type="Pfam" id="PF24384">
    <property type="entry name" value="Ig_TMM62"/>
    <property type="match status" value="1"/>
</dbReference>
<dbReference type="GO" id="GO:0016787">
    <property type="term" value="F:hydrolase activity"/>
    <property type="evidence" value="ECO:0007669"/>
    <property type="project" value="InterPro"/>
</dbReference>
<keyword evidence="2" id="KW-0472">Membrane</keyword>
<feature type="transmembrane region" description="Helical" evidence="2">
    <location>
        <begin position="587"/>
        <end position="610"/>
    </location>
</feature>
<feature type="transmembrane region" description="Helical" evidence="2">
    <location>
        <begin position="742"/>
        <end position="763"/>
    </location>
</feature>
<proteinExistence type="predicted"/>
<evidence type="ECO:0000256" key="2">
    <source>
        <dbReference type="SAM" id="Phobius"/>
    </source>
</evidence>
<protein>
    <submittedName>
        <fullName evidence="5">Uncharacterized protein</fullName>
    </submittedName>
</protein>
<dbReference type="Gene3D" id="3.60.21.10">
    <property type="match status" value="1"/>
</dbReference>
<keyword evidence="2" id="KW-0812">Transmembrane</keyword>
<feature type="transmembrane region" description="Helical" evidence="2">
    <location>
        <begin position="639"/>
        <end position="659"/>
    </location>
</feature>
<name>A0A2T9ZKR2_9FUNG</name>
<feature type="transmembrane region" description="Helical" evidence="2">
    <location>
        <begin position="680"/>
        <end position="698"/>
    </location>
</feature>
<keyword evidence="2" id="KW-1133">Transmembrane helix</keyword>
<dbReference type="PANTHER" id="PTHR14795:SF0">
    <property type="entry name" value="TRANSMEMBRANE PROTEIN 62"/>
    <property type="match status" value="1"/>
</dbReference>
<dbReference type="InterPro" id="IPR056229">
    <property type="entry name" value="Ig_TMM62"/>
</dbReference>
<evidence type="ECO:0000256" key="1">
    <source>
        <dbReference type="SAM" id="MobiDB-lite"/>
    </source>
</evidence>
<keyword evidence="6" id="KW-1185">Reference proteome</keyword>
<dbReference type="EMBL" id="MBFS01000027">
    <property type="protein sequence ID" value="PVV05206.1"/>
    <property type="molecule type" value="Genomic_DNA"/>
</dbReference>
<evidence type="ECO:0000313" key="6">
    <source>
        <dbReference type="Proteomes" id="UP000245609"/>
    </source>
</evidence>
<gene>
    <name evidence="5" type="ORF">BB560_000277</name>
</gene>
<feature type="domain" description="TMEM62 Ig-like" evidence="4">
    <location>
        <begin position="362"/>
        <end position="476"/>
    </location>
</feature>
<dbReference type="Gene3D" id="2.60.40.10">
    <property type="entry name" value="Immunoglobulins"/>
    <property type="match status" value="1"/>
</dbReference>
<evidence type="ECO:0000259" key="3">
    <source>
        <dbReference type="Pfam" id="PF00149"/>
    </source>
</evidence>
<comment type="caution">
    <text evidence="5">The sequence shown here is derived from an EMBL/GenBank/DDBJ whole genome shotgun (WGS) entry which is preliminary data.</text>
</comment>
<sequence length="883" mass="99831">MVKVQLLILTTLPALCWLCAWFLNHSANSSLYPHSKNPLPISEHLNSESNLGSPLKPQNSLLADFVLDDKPNHIFTFAHISDLHLSKFNSAGGVMHLLHFLNSALPFISPRHLFITGDLTDGKDKNKIGSQQYLEEWVAYNNALKNFGLLERDNGEFLFDQRGNHDCFNIPSWNSSLNYYSEYSATKSQGYVLKTNLGYAQYCFVASDACPKAGITRPMNFFGYLTAKDIEKLENQIKSDCKNSDHIFMLNHYPVGITKYGTSISSNFDSLSSHISVYLCGHLHYLLFGLGKNLKYLHSAPNHQFLELELGDLKDNAVYRVYAIDNNIISFADIKLPLPKIPAPNPNKSNPLQTTSVSRVPHPPVIIITNPKDARYTLPKRENLKLIKTSTHIRVLVYSDSPIDSVHVYIDKKLIGKATTKSTYLSVDDRWSTNTYSNYVPLYTVPWDPSLYMDSKSHKISVKAVDIDGKKGSQSFKFRLDELNIPLSNSLSGGRILQTDFTKLLPKLCVLSYIFGFLLLWVPRMYFYFGLGNSTSALVDYYNKNLVSHIVPYSQYLSFDTSSMFIVFKSLATDIWARALFMSSNSIVFWPLFSYSLAITVFPLFVGHLIPSDSSSGIGSMYIYGIYINGSWVPLTDSWMYSLSSIAYPLTVFPLYIVLYSLPMKSPVHWFIKSMNYFQLFYSMVIPLVMSCSVYGTWTVLFSGLGKSWILLYMLSILLVLDLHFSGYSLKQFLQRNPNSLILKTLCLPLVLVSNYIISHFIMLSKYEPLGSLEPQEGLDSIEEIESDSSDPNAFNSVNSSLEQNNQEFLENFDFNPLIPTKNDISNNSYIQNPQHRGSLPKSRSGSVSPRESTPESSLNSPTNETFLGSKKSFNSNKKNKFV</sequence>
<dbReference type="STRING" id="133381.A0A2T9ZKR2"/>